<dbReference type="InterPro" id="IPR007280">
    <property type="entry name" value="Peptidase_C_arc/bac"/>
</dbReference>
<comment type="caution">
    <text evidence="5">The sequence shown here is derived from an EMBL/GenBank/DDBJ whole genome shotgun (WGS) entry which is preliminary data.</text>
</comment>
<dbReference type="EMBL" id="QONO01000084">
    <property type="protein sequence ID" value="RDR27627.1"/>
    <property type="molecule type" value="Genomic_DNA"/>
</dbReference>
<keyword evidence="1" id="KW-0732">Signal</keyword>
<feature type="signal peptide" evidence="1">
    <location>
        <begin position="1"/>
        <end position="22"/>
    </location>
</feature>
<evidence type="ECO:0000313" key="8">
    <source>
        <dbReference type="Proteomes" id="UP001235723"/>
    </source>
</evidence>
<evidence type="ECO:0000313" key="7">
    <source>
        <dbReference type="Proteomes" id="UP000518474"/>
    </source>
</evidence>
<evidence type="ECO:0000259" key="2">
    <source>
        <dbReference type="Pfam" id="PF04151"/>
    </source>
</evidence>
<reference evidence="3 7" key="2">
    <citation type="submission" date="2020-06" db="EMBL/GenBank/DDBJ databases">
        <title>REHAB project genomes.</title>
        <authorList>
            <person name="Shaw L.P."/>
        </authorList>
    </citation>
    <scope>NUCLEOTIDE SEQUENCE [LARGE SCALE GENOMIC DNA]</scope>
    <source>
        <strain evidence="3 7">RHBSTW-00604</strain>
    </source>
</reference>
<reference evidence="4 8" key="3">
    <citation type="submission" date="2021-05" db="EMBL/GenBank/DDBJ databases">
        <title>Genome sequence of E. marmotae isolates.</title>
        <authorList>
            <person name="Binsker U."/>
            <person name="Hammerl J.A."/>
        </authorList>
    </citation>
    <scope>NUCLEOTIDE SEQUENCE [LARGE SCALE GENOMIC DNA]</scope>
    <source>
        <strain evidence="4 8">21-MO00586</strain>
    </source>
</reference>
<dbReference type="EMBL" id="JAHCRT010000001">
    <property type="protein sequence ID" value="MDQ9292315.1"/>
    <property type="molecule type" value="Genomic_DNA"/>
</dbReference>
<name>A0A2B7LYD8_9ESCH</name>
<dbReference type="Proteomes" id="UP000518474">
    <property type="component" value="Unassembled WGS sequence"/>
</dbReference>
<dbReference type="Proteomes" id="UP000254454">
    <property type="component" value="Unassembled WGS sequence"/>
</dbReference>
<evidence type="ECO:0000313" key="6">
    <source>
        <dbReference type="Proteomes" id="UP000254454"/>
    </source>
</evidence>
<dbReference type="RefSeq" id="WP_000700038.1">
    <property type="nucleotide sequence ID" value="NZ_ADKG01000009.1"/>
</dbReference>
<gene>
    <name evidence="5" type="primary">pliG</name>
    <name evidence="5" type="ORF">C4A13_02382</name>
    <name evidence="3" type="ORF">HV245_00675</name>
    <name evidence="4" type="ORF">KJE03_02265</name>
</gene>
<feature type="domain" description="Peptidase C-terminal archaeal/bacterial" evidence="2">
    <location>
        <begin position="48"/>
        <end position="111"/>
    </location>
</feature>
<protein>
    <submittedName>
        <fullName evidence="5">Inhibitor of g-type lysozyme</fullName>
    </submittedName>
    <submittedName>
        <fullName evidence="3">PPC domain-containing protein</fullName>
    </submittedName>
</protein>
<dbReference type="EMBL" id="JABXPT010000001">
    <property type="protein sequence ID" value="MBA7896719.1"/>
    <property type="molecule type" value="Genomic_DNA"/>
</dbReference>
<accession>A0A2B7LYD8</accession>
<dbReference type="Gene3D" id="2.60.120.380">
    <property type="match status" value="1"/>
</dbReference>
<evidence type="ECO:0000256" key="1">
    <source>
        <dbReference type="SAM" id="SignalP"/>
    </source>
</evidence>
<dbReference type="Proteomes" id="UP001235723">
    <property type="component" value="Unassembled WGS sequence"/>
</dbReference>
<reference evidence="5 6" key="1">
    <citation type="submission" date="2018-06" db="EMBL/GenBank/DDBJ databases">
        <title>Recombination Drives Gene Content and Phenotype Evolution in Wild Type E. coli Strains.</title>
        <authorList>
            <person name="Field C.M."/>
            <person name="Silander O.K."/>
            <person name="Van Nimwegen E."/>
        </authorList>
    </citation>
    <scope>NUCLEOTIDE SEQUENCE [LARGE SCALE GENOMIC DNA]</scope>
    <source>
        <strain evidence="5 6">SC344</strain>
    </source>
</reference>
<dbReference type="Pfam" id="PF04151">
    <property type="entry name" value="PPC"/>
    <property type="match status" value="1"/>
</dbReference>
<evidence type="ECO:0000313" key="3">
    <source>
        <dbReference type="EMBL" id="MBA7896719.1"/>
    </source>
</evidence>
<accession>A0A370V8A8</accession>
<keyword evidence="8" id="KW-1185">Reference proteome</keyword>
<dbReference type="AlphaFoldDB" id="A0A2B7LYD8"/>
<evidence type="ECO:0000313" key="4">
    <source>
        <dbReference type="EMBL" id="MDQ9292315.1"/>
    </source>
</evidence>
<organism evidence="5 6">
    <name type="scientific">Escherichia marmotae</name>
    <dbReference type="NCBI Taxonomy" id="1499973"/>
    <lineage>
        <taxon>Bacteria</taxon>
        <taxon>Pseudomonadati</taxon>
        <taxon>Pseudomonadota</taxon>
        <taxon>Gammaproteobacteria</taxon>
        <taxon>Enterobacterales</taxon>
        <taxon>Enterobacteriaceae</taxon>
        <taxon>Escherichia</taxon>
    </lineage>
</organism>
<evidence type="ECO:0000313" key="5">
    <source>
        <dbReference type="EMBL" id="RDR27627.1"/>
    </source>
</evidence>
<proteinExistence type="predicted"/>
<feature type="chain" id="PRO_5044573047" evidence="1">
    <location>
        <begin position="23"/>
        <end position="133"/>
    </location>
</feature>
<sequence>MKINAIGKAIFLFALLTSTASAAGKDINVEFRKGHSSAQYSGEIKGYDYDTYNFYAKKGQKVHISISNEGADIVLFGPGISDSVDLSRYSPELDDNGQYILPASGKYELRVLQTRNDARKNKVKKYSVNIQIE</sequence>